<evidence type="ECO:0000313" key="1">
    <source>
        <dbReference type="EMBL" id="KAI0491607.1"/>
    </source>
</evidence>
<proteinExistence type="predicted"/>
<sequence>MVDDVYEDDESLEFWVVTCRAPFNPKKVHGGSIKLLSYANQRPIPTKYILLFPYGIGQWYP</sequence>
<keyword evidence="2" id="KW-1185">Reference proteome</keyword>
<reference evidence="1" key="1">
    <citation type="journal article" date="2022" name="Front. Genet.">
        <title>Chromosome-Scale Assembly of the Dendrobium nobile Genome Provides Insights Into the Molecular Mechanism of the Biosynthesis of the Medicinal Active Ingredient of Dendrobium.</title>
        <authorList>
            <person name="Xu Q."/>
            <person name="Niu S.-C."/>
            <person name="Li K.-L."/>
            <person name="Zheng P.-J."/>
            <person name="Zhang X.-J."/>
            <person name="Jia Y."/>
            <person name="Liu Y."/>
            <person name="Niu Y.-X."/>
            <person name="Yu L.-H."/>
            <person name="Chen D.-F."/>
            <person name="Zhang G.-Q."/>
        </authorList>
    </citation>
    <scope>NUCLEOTIDE SEQUENCE</scope>
    <source>
        <tissue evidence="1">Leaf</tissue>
    </source>
</reference>
<accession>A0A8T3A507</accession>
<dbReference type="AlphaFoldDB" id="A0A8T3A507"/>
<gene>
    <name evidence="1" type="ORF">KFK09_025867</name>
</gene>
<evidence type="ECO:0000313" key="2">
    <source>
        <dbReference type="Proteomes" id="UP000829196"/>
    </source>
</evidence>
<dbReference type="EMBL" id="JAGYWB010000018">
    <property type="protein sequence ID" value="KAI0491607.1"/>
    <property type="molecule type" value="Genomic_DNA"/>
</dbReference>
<organism evidence="1 2">
    <name type="scientific">Dendrobium nobile</name>
    <name type="common">Orchid</name>
    <dbReference type="NCBI Taxonomy" id="94219"/>
    <lineage>
        <taxon>Eukaryota</taxon>
        <taxon>Viridiplantae</taxon>
        <taxon>Streptophyta</taxon>
        <taxon>Embryophyta</taxon>
        <taxon>Tracheophyta</taxon>
        <taxon>Spermatophyta</taxon>
        <taxon>Magnoliopsida</taxon>
        <taxon>Liliopsida</taxon>
        <taxon>Asparagales</taxon>
        <taxon>Orchidaceae</taxon>
        <taxon>Epidendroideae</taxon>
        <taxon>Malaxideae</taxon>
        <taxon>Dendrobiinae</taxon>
        <taxon>Dendrobium</taxon>
    </lineage>
</organism>
<name>A0A8T3A507_DENNO</name>
<protein>
    <submittedName>
        <fullName evidence="1">Uncharacterized protein</fullName>
    </submittedName>
</protein>
<comment type="caution">
    <text evidence="1">The sequence shown here is derived from an EMBL/GenBank/DDBJ whole genome shotgun (WGS) entry which is preliminary data.</text>
</comment>
<dbReference type="Proteomes" id="UP000829196">
    <property type="component" value="Unassembled WGS sequence"/>
</dbReference>